<accession>A0A5S4EUB7</accession>
<name>A0A5S4EUB7_9ACTN</name>
<dbReference type="RefSeq" id="WP_246149524.1">
    <property type="nucleotide sequence ID" value="NZ_VCKY01000466.1"/>
</dbReference>
<feature type="non-terminal residue" evidence="3">
    <location>
        <position position="1"/>
    </location>
</feature>
<dbReference type="GO" id="GO:0016787">
    <property type="term" value="F:hydrolase activity"/>
    <property type="evidence" value="ECO:0007669"/>
    <property type="project" value="UniProtKB-KW"/>
</dbReference>
<evidence type="ECO:0000259" key="2">
    <source>
        <dbReference type="Pfam" id="PF10633"/>
    </source>
</evidence>
<dbReference type="Pfam" id="PF10633">
    <property type="entry name" value="NPCBM_assoc"/>
    <property type="match status" value="1"/>
</dbReference>
<sequence length="285" mass="30040">NLTGFEVATYLAPAPPSPAKPEFGPTTEPAQPVYSRYWLHNKGPAPLGFLPVSIAVSPGLVTPAEGTFEVEVVVSSHLTEEPHEGVVDLRVPEGWTATPAQRPFRLPPGGHVRFPVTVTPPQRDPGLSFISARTFAGGQLIEDVTTVAVGDDLPELPVPGPPPASGTAVKGTSSPQARPTGLSIALATDALSLRPGDRTALVLRLTNTTSDEIRGESQLASPWGTWSLLPQVIQGFTVAAGETADVSFPVEAPADAPDGHAWALAKVMWFGRCQYSPAIRLEVTR</sequence>
<evidence type="ECO:0000313" key="4">
    <source>
        <dbReference type="Proteomes" id="UP000309128"/>
    </source>
</evidence>
<protein>
    <submittedName>
        <fullName evidence="3">Glycoside hydrolase</fullName>
    </submittedName>
</protein>
<proteinExistence type="predicted"/>
<organism evidence="3 4">
    <name type="scientific">Nonomuraea turkmeniaca</name>
    <dbReference type="NCBI Taxonomy" id="103838"/>
    <lineage>
        <taxon>Bacteria</taxon>
        <taxon>Bacillati</taxon>
        <taxon>Actinomycetota</taxon>
        <taxon>Actinomycetes</taxon>
        <taxon>Streptosporangiales</taxon>
        <taxon>Streptosporangiaceae</taxon>
        <taxon>Nonomuraea</taxon>
    </lineage>
</organism>
<gene>
    <name evidence="3" type="ORF">ETD86_53665</name>
</gene>
<keyword evidence="3" id="KW-0378">Hydrolase</keyword>
<evidence type="ECO:0000256" key="1">
    <source>
        <dbReference type="SAM" id="MobiDB-lite"/>
    </source>
</evidence>
<evidence type="ECO:0000313" key="3">
    <source>
        <dbReference type="EMBL" id="TMR04247.1"/>
    </source>
</evidence>
<dbReference type="AlphaFoldDB" id="A0A5S4EUB7"/>
<feature type="region of interest" description="Disordered" evidence="1">
    <location>
        <begin position="158"/>
        <end position="179"/>
    </location>
</feature>
<dbReference type="InterPro" id="IPR018905">
    <property type="entry name" value="A-galactase_NEW3"/>
</dbReference>
<dbReference type="EMBL" id="VCKY01000466">
    <property type="protein sequence ID" value="TMR04247.1"/>
    <property type="molecule type" value="Genomic_DNA"/>
</dbReference>
<reference evidence="3 4" key="1">
    <citation type="submission" date="2019-05" db="EMBL/GenBank/DDBJ databases">
        <title>Draft genome sequence of Nonomuraea turkmeniaca DSM 43926.</title>
        <authorList>
            <person name="Saricaoglu S."/>
            <person name="Isik K."/>
        </authorList>
    </citation>
    <scope>NUCLEOTIDE SEQUENCE [LARGE SCALE GENOMIC DNA]</scope>
    <source>
        <strain evidence="3 4">DSM 43926</strain>
    </source>
</reference>
<dbReference type="Proteomes" id="UP000309128">
    <property type="component" value="Unassembled WGS sequence"/>
</dbReference>
<keyword evidence="4" id="KW-1185">Reference proteome</keyword>
<feature type="domain" description="Alpha-galactosidase NEW3" evidence="2">
    <location>
        <begin position="67"/>
        <end position="123"/>
    </location>
</feature>
<comment type="caution">
    <text evidence="3">The sequence shown here is derived from an EMBL/GenBank/DDBJ whole genome shotgun (WGS) entry which is preliminary data.</text>
</comment>